<evidence type="ECO:0000313" key="11">
    <source>
        <dbReference type="Proteomes" id="UP001054902"/>
    </source>
</evidence>
<dbReference type="InterPro" id="IPR044525">
    <property type="entry name" value="DGDG1/2"/>
</dbReference>
<dbReference type="EMBL" id="BLLK01000062">
    <property type="protein sequence ID" value="GFH59005.1"/>
    <property type="molecule type" value="Genomic_DNA"/>
</dbReference>
<protein>
    <submittedName>
        <fullName evidence="10">Digalactosyldiacylglycerol synthase</fullName>
    </submittedName>
</protein>
<keyword evidence="11" id="KW-1185">Reference proteome</keyword>
<evidence type="ECO:0000256" key="4">
    <source>
        <dbReference type="ARBA" id="ARBA00022528"/>
    </source>
</evidence>
<dbReference type="GO" id="GO:0046481">
    <property type="term" value="F:digalactosyldiacylglycerol synthase activity"/>
    <property type="evidence" value="ECO:0007669"/>
    <property type="project" value="InterPro"/>
</dbReference>
<evidence type="ECO:0000256" key="2">
    <source>
        <dbReference type="ARBA" id="ARBA00004370"/>
    </source>
</evidence>
<evidence type="ECO:0000256" key="3">
    <source>
        <dbReference type="ARBA" id="ARBA00009481"/>
    </source>
</evidence>
<evidence type="ECO:0000256" key="6">
    <source>
        <dbReference type="ARBA" id="ARBA00022679"/>
    </source>
</evidence>
<comment type="subcellular location">
    <subcellularLocation>
        <location evidence="2">Membrane</location>
    </subcellularLocation>
    <subcellularLocation>
        <location evidence="1">Plastid</location>
        <location evidence="1">Chloroplast</location>
    </subcellularLocation>
</comment>
<sequence>MNSRSLIFLLLLQYTITSNGADIETGKETSSSKNTNDEDLLNHQNPNAVVENLDQSSSEKKASEAKLRDEKRIKLARQRWKKTFEEIKSIVVDFSPETQKKNGKEKVKLLDQWKLLLDGENQVLRMENETVHSSIPSNSTVVTVSEVEGKPRRSRQRFEGFANWDRMLQDWADEISTKNSTDKKKKEIRLEIITNETNQVKFAPRPAMEGEAILPHTDIGDKSKNIWIVTTASLPWMTGTAVNPLLRASFLTEGRKEAGGKVTLMLPWLEREKDRDKIYGKERAFDTAEEQEAWIRTWLREKAGLPEASENLNIAWYIGRHETLENSIYSMGDITAMIPKEDADICVLEEPEHLNWYRAPGESWTSKFAHVVGIVHTNYFVYALEQPAAYLRAPGMRLLSSWMCRAHCHRIIKLSGTLDKFAPEKELVENVHGVRNTFLDYGKELSQVLQTEEGKNHPIFGADAEPKVYFIGKMLWSKGIGSLMELLKYAEESADLSIKFDMYGGGPDLEEAKKRSSKLDLSMDFHGPIDHAALAPTHKIFVNPSLSEVLCTTVAEALAMGKFVIVPSHPSNDFFAQFPNCLTYANKEEFVGNLYYALTHSPEPLSNEYSYALSWEAANERFAAAGCITENEAEEYRRAMESDAAGIEIGLPPIIEDEERRKSLSTTVKKTRDRYREFRSTLSQEIRQSDVLPKDLQHRMLSEIDKRLDLDVDSLLSSPKLKIQLSPAELDRQLLDLYNKVADNPGSDILRTVLGGANVGRQSYYLKQQARKEKTRSRIEKESNVSIPQFLDDEGVGGNKSVTTWVKKTLRRNMNSDVMKSSKDKTTMTISPFGVSSGNRIRTHQPVAIKAGQFTHTRPSRVPSLLI</sequence>
<keyword evidence="6" id="KW-0808">Transferase</keyword>
<dbReference type="PANTHER" id="PTHR46132">
    <property type="entry name" value="DIGALACTOSYLDIACYLGLYCEROL SYNTHASE 2, CHLOROPLASTIC"/>
    <property type="match status" value="1"/>
</dbReference>
<name>A0AAD3D9R5_9STRA</name>
<evidence type="ECO:0000256" key="5">
    <source>
        <dbReference type="ARBA" id="ARBA00022640"/>
    </source>
</evidence>
<evidence type="ECO:0000256" key="9">
    <source>
        <dbReference type="SAM" id="SignalP"/>
    </source>
</evidence>
<feature type="region of interest" description="Disordered" evidence="8">
    <location>
        <begin position="22"/>
        <end position="43"/>
    </location>
</feature>
<evidence type="ECO:0000256" key="1">
    <source>
        <dbReference type="ARBA" id="ARBA00004229"/>
    </source>
</evidence>
<comment type="caution">
    <text evidence="10">The sequence shown here is derived from an EMBL/GenBank/DDBJ whole genome shotgun (WGS) entry which is preliminary data.</text>
</comment>
<evidence type="ECO:0000256" key="7">
    <source>
        <dbReference type="ARBA" id="ARBA00023136"/>
    </source>
</evidence>
<dbReference type="AlphaFoldDB" id="A0AAD3D9R5"/>
<dbReference type="PANTHER" id="PTHR46132:SF1">
    <property type="entry name" value="DIGALACTOSYLDIACYLGLYCEROL SYNTHASE 2, CHLOROPLASTIC"/>
    <property type="match status" value="1"/>
</dbReference>
<keyword evidence="7" id="KW-0472">Membrane</keyword>
<keyword evidence="9" id="KW-0732">Signal</keyword>
<dbReference type="Pfam" id="PF13692">
    <property type="entry name" value="Glyco_trans_1_4"/>
    <property type="match status" value="1"/>
</dbReference>
<dbReference type="GO" id="GO:0009507">
    <property type="term" value="C:chloroplast"/>
    <property type="evidence" value="ECO:0007669"/>
    <property type="project" value="UniProtKB-SubCell"/>
</dbReference>
<accession>A0AAD3D9R5</accession>
<feature type="signal peptide" evidence="9">
    <location>
        <begin position="1"/>
        <end position="20"/>
    </location>
</feature>
<gene>
    <name evidence="10" type="ORF">CTEN210_15481</name>
</gene>
<dbReference type="SUPFAM" id="SSF53756">
    <property type="entry name" value="UDP-Glycosyltransferase/glycogen phosphorylase"/>
    <property type="match status" value="1"/>
</dbReference>
<evidence type="ECO:0000256" key="8">
    <source>
        <dbReference type="SAM" id="MobiDB-lite"/>
    </source>
</evidence>
<dbReference type="Gene3D" id="3.40.50.2000">
    <property type="entry name" value="Glycogen Phosphorylase B"/>
    <property type="match status" value="1"/>
</dbReference>
<proteinExistence type="inferred from homology"/>
<comment type="similarity">
    <text evidence="3">Belongs to the glycosyltransferase group 1 family. Glycosyltransferase 4 subfamily.</text>
</comment>
<organism evidence="10 11">
    <name type="scientific">Chaetoceros tenuissimus</name>
    <dbReference type="NCBI Taxonomy" id="426638"/>
    <lineage>
        <taxon>Eukaryota</taxon>
        <taxon>Sar</taxon>
        <taxon>Stramenopiles</taxon>
        <taxon>Ochrophyta</taxon>
        <taxon>Bacillariophyta</taxon>
        <taxon>Coscinodiscophyceae</taxon>
        <taxon>Chaetocerotophycidae</taxon>
        <taxon>Chaetocerotales</taxon>
        <taxon>Chaetocerotaceae</taxon>
        <taxon>Chaetoceros</taxon>
    </lineage>
</organism>
<keyword evidence="5" id="KW-0934">Plastid</keyword>
<dbReference type="Proteomes" id="UP001054902">
    <property type="component" value="Unassembled WGS sequence"/>
</dbReference>
<reference evidence="10 11" key="1">
    <citation type="journal article" date="2021" name="Sci. Rep.">
        <title>The genome of the diatom Chaetoceros tenuissimus carries an ancient integrated fragment of an extant virus.</title>
        <authorList>
            <person name="Hongo Y."/>
            <person name="Kimura K."/>
            <person name="Takaki Y."/>
            <person name="Yoshida Y."/>
            <person name="Baba S."/>
            <person name="Kobayashi G."/>
            <person name="Nagasaki K."/>
            <person name="Hano T."/>
            <person name="Tomaru Y."/>
        </authorList>
    </citation>
    <scope>NUCLEOTIDE SEQUENCE [LARGE SCALE GENOMIC DNA]</scope>
    <source>
        <strain evidence="10 11">NIES-3715</strain>
    </source>
</reference>
<dbReference type="GO" id="GO:0016020">
    <property type="term" value="C:membrane"/>
    <property type="evidence" value="ECO:0007669"/>
    <property type="project" value="UniProtKB-SubCell"/>
</dbReference>
<keyword evidence="4" id="KW-0150">Chloroplast</keyword>
<feature type="chain" id="PRO_5041986461" evidence="9">
    <location>
        <begin position="21"/>
        <end position="867"/>
    </location>
</feature>
<dbReference type="CDD" id="cd01635">
    <property type="entry name" value="Glycosyltransferase_GTB-type"/>
    <property type="match status" value="1"/>
</dbReference>
<evidence type="ECO:0000313" key="10">
    <source>
        <dbReference type="EMBL" id="GFH59005.1"/>
    </source>
</evidence>